<reference evidence="4" key="1">
    <citation type="journal article" date="2019" name="Int. J. Syst. Evol. Microbiol.">
        <title>The Global Catalogue of Microorganisms (GCM) 10K type strain sequencing project: providing services to taxonomists for standard genome sequencing and annotation.</title>
        <authorList>
            <consortium name="The Broad Institute Genomics Platform"/>
            <consortium name="The Broad Institute Genome Sequencing Center for Infectious Disease"/>
            <person name="Wu L."/>
            <person name="Ma J."/>
        </authorList>
    </citation>
    <scope>NUCLEOTIDE SEQUENCE [LARGE SCALE GENOMIC DNA]</scope>
    <source>
        <strain evidence="4">JCM 9458</strain>
    </source>
</reference>
<dbReference type="Proteomes" id="UP001501676">
    <property type="component" value="Unassembled WGS sequence"/>
</dbReference>
<dbReference type="InterPro" id="IPR001932">
    <property type="entry name" value="PPM-type_phosphatase-like_dom"/>
</dbReference>
<dbReference type="Gene3D" id="3.60.40.10">
    <property type="entry name" value="PPM-type phosphatase domain"/>
    <property type="match status" value="1"/>
</dbReference>
<keyword evidence="1" id="KW-0378">Hydrolase</keyword>
<evidence type="ECO:0000259" key="2">
    <source>
        <dbReference type="SMART" id="SM00331"/>
    </source>
</evidence>
<evidence type="ECO:0000313" key="3">
    <source>
        <dbReference type="EMBL" id="GAA3383996.1"/>
    </source>
</evidence>
<evidence type="ECO:0000313" key="4">
    <source>
        <dbReference type="Proteomes" id="UP001501676"/>
    </source>
</evidence>
<dbReference type="InterPro" id="IPR029016">
    <property type="entry name" value="GAF-like_dom_sf"/>
</dbReference>
<dbReference type="InterPro" id="IPR003018">
    <property type="entry name" value="GAF"/>
</dbReference>
<dbReference type="Gene3D" id="3.30.450.40">
    <property type="match status" value="1"/>
</dbReference>
<dbReference type="EMBL" id="BAAAYN010000006">
    <property type="protein sequence ID" value="GAA3383996.1"/>
    <property type="molecule type" value="Genomic_DNA"/>
</dbReference>
<evidence type="ECO:0000256" key="1">
    <source>
        <dbReference type="ARBA" id="ARBA00022801"/>
    </source>
</evidence>
<accession>A0ABP6SSP6</accession>
<gene>
    <name evidence="3" type="ORF">GCM10020369_12030</name>
</gene>
<dbReference type="SMART" id="SM00331">
    <property type="entry name" value="PP2C_SIG"/>
    <property type="match status" value="1"/>
</dbReference>
<dbReference type="InterPro" id="IPR036457">
    <property type="entry name" value="PPM-type-like_dom_sf"/>
</dbReference>
<protein>
    <recommendedName>
        <fullName evidence="2">PPM-type phosphatase domain-containing protein</fullName>
    </recommendedName>
</protein>
<dbReference type="SUPFAM" id="SSF55781">
    <property type="entry name" value="GAF domain-like"/>
    <property type="match status" value="1"/>
</dbReference>
<dbReference type="Pfam" id="PF01590">
    <property type="entry name" value="GAF"/>
    <property type="match status" value="1"/>
</dbReference>
<dbReference type="InterPro" id="IPR052016">
    <property type="entry name" value="Bact_Sigma-Reg"/>
</dbReference>
<keyword evidence="4" id="KW-1185">Reference proteome</keyword>
<organism evidence="3 4">
    <name type="scientific">Cryptosporangium minutisporangium</name>
    <dbReference type="NCBI Taxonomy" id="113569"/>
    <lineage>
        <taxon>Bacteria</taxon>
        <taxon>Bacillati</taxon>
        <taxon>Actinomycetota</taxon>
        <taxon>Actinomycetes</taxon>
        <taxon>Cryptosporangiales</taxon>
        <taxon>Cryptosporangiaceae</taxon>
        <taxon>Cryptosporangium</taxon>
    </lineage>
</organism>
<name>A0ABP6SSP6_9ACTN</name>
<dbReference type="PANTHER" id="PTHR43156">
    <property type="entry name" value="STAGE II SPORULATION PROTEIN E-RELATED"/>
    <property type="match status" value="1"/>
</dbReference>
<dbReference type="Pfam" id="PF07228">
    <property type="entry name" value="SpoIIE"/>
    <property type="match status" value="1"/>
</dbReference>
<comment type="caution">
    <text evidence="3">The sequence shown here is derived from an EMBL/GenBank/DDBJ whole genome shotgun (WGS) entry which is preliminary data.</text>
</comment>
<feature type="domain" description="PPM-type phosphatase" evidence="2">
    <location>
        <begin position="212"/>
        <end position="437"/>
    </location>
</feature>
<proteinExistence type="predicted"/>
<sequence length="439" mass="46094">MFEEPTARGNQGLTATVRRARGSFTAGEIAVLAEVTRHLLGALDVDAVVHRGLSACVPRIARWAQLLVPGRYGYCCTTAGPRGDRISTLEVPHPAVGGSLSGHARVLATGLAEVVALDPVAPWIAGEQTRRSLHALGAAELLVLPLVARGVPFGTLTLADLDADLAGDDQAFVGELAGRMAVAIDGARIHAEQTRLADAFAARQGASWPAETAGLVLAPRLRRGTRPSEDGGDFLDVVGVPGDWVLVLGDVVPCRVPAPLLSMQARDFLRGASRFERRPAELLRALNAELAERTRPGDDVRLLSALCVRARRASADALIVSVSSAGHPRPLVIRRGGRVEEVAVQGLLCGASTSTTYAETQLVLDRDDLLLLVSDGVPDAKGYPGRFGVDRLARLAGTYRESAPAALAEAVDLAVAEFTATRPGAPVDDFAVVVLGLES</sequence>
<dbReference type="PANTHER" id="PTHR43156:SF2">
    <property type="entry name" value="STAGE II SPORULATION PROTEIN E"/>
    <property type="match status" value="1"/>
</dbReference>